<dbReference type="InterPro" id="IPR036865">
    <property type="entry name" value="CRAL-TRIO_dom_sf"/>
</dbReference>
<feature type="compositionally biased region" description="Basic and acidic residues" evidence="1">
    <location>
        <begin position="1"/>
        <end position="11"/>
    </location>
</feature>
<feature type="region of interest" description="Disordered" evidence="1">
    <location>
        <begin position="1"/>
        <end position="27"/>
    </location>
</feature>
<accession>A0ABD0Y232</accession>
<evidence type="ECO:0000313" key="3">
    <source>
        <dbReference type="Proteomes" id="UP001558652"/>
    </source>
</evidence>
<proteinExistence type="predicted"/>
<reference evidence="2 3" key="1">
    <citation type="submission" date="2024-07" db="EMBL/GenBank/DDBJ databases">
        <title>Chromosome-level genome assembly of the water stick insect Ranatra chinensis (Heteroptera: Nepidae).</title>
        <authorList>
            <person name="Liu X."/>
        </authorList>
    </citation>
    <scope>NUCLEOTIDE SEQUENCE [LARGE SCALE GENOMIC DNA]</scope>
    <source>
        <strain evidence="2">Cailab_2021Rc</strain>
        <tissue evidence="2">Muscle</tissue>
    </source>
</reference>
<evidence type="ECO:0000313" key="2">
    <source>
        <dbReference type="EMBL" id="KAL1117526.1"/>
    </source>
</evidence>
<organism evidence="2 3">
    <name type="scientific">Ranatra chinensis</name>
    <dbReference type="NCBI Taxonomy" id="642074"/>
    <lineage>
        <taxon>Eukaryota</taxon>
        <taxon>Metazoa</taxon>
        <taxon>Ecdysozoa</taxon>
        <taxon>Arthropoda</taxon>
        <taxon>Hexapoda</taxon>
        <taxon>Insecta</taxon>
        <taxon>Pterygota</taxon>
        <taxon>Neoptera</taxon>
        <taxon>Paraneoptera</taxon>
        <taxon>Hemiptera</taxon>
        <taxon>Heteroptera</taxon>
        <taxon>Panheteroptera</taxon>
        <taxon>Nepomorpha</taxon>
        <taxon>Nepidae</taxon>
        <taxon>Ranatrinae</taxon>
        <taxon>Ranatra</taxon>
    </lineage>
</organism>
<evidence type="ECO:0000256" key="1">
    <source>
        <dbReference type="SAM" id="MobiDB-lite"/>
    </source>
</evidence>
<keyword evidence="3" id="KW-1185">Reference proteome</keyword>
<sequence>MTTKRVGDNRRSSGCRRKASRRGRGGVTTIVGAPFSGDIKENGVFFLPWADPFCDEAQWQWLSEVERSVFDQVPRLKKCIEVDGNSISNETNRNPNFVQIVVHRELKDLHEAIPAEMLPKDLGGMEPTIAQLNDSWREKLECYRDWFRITDSVKSDESKRIGKCRYETKETTFGNQGSFRKIEVD</sequence>
<dbReference type="Gene3D" id="1.20.5.1200">
    <property type="entry name" value="Alpha-tocopherol transfer"/>
    <property type="match status" value="1"/>
</dbReference>
<dbReference type="AlphaFoldDB" id="A0ABD0Y232"/>
<gene>
    <name evidence="2" type="ORF">AAG570_003842</name>
</gene>
<comment type="caution">
    <text evidence="2">The sequence shown here is derived from an EMBL/GenBank/DDBJ whole genome shotgun (WGS) entry which is preliminary data.</text>
</comment>
<feature type="compositionally biased region" description="Basic residues" evidence="1">
    <location>
        <begin position="13"/>
        <end position="24"/>
    </location>
</feature>
<dbReference type="Proteomes" id="UP001558652">
    <property type="component" value="Unassembled WGS sequence"/>
</dbReference>
<dbReference type="EMBL" id="JBFDAA010000015">
    <property type="protein sequence ID" value="KAL1117526.1"/>
    <property type="molecule type" value="Genomic_DNA"/>
</dbReference>
<dbReference type="SUPFAM" id="SSF52087">
    <property type="entry name" value="CRAL/TRIO domain"/>
    <property type="match status" value="1"/>
</dbReference>
<protein>
    <submittedName>
        <fullName evidence="2">Uncharacterized protein</fullName>
    </submittedName>
</protein>
<name>A0ABD0Y232_9HEMI</name>